<dbReference type="PANTHER" id="PTHR48070">
    <property type="entry name" value="ESTERASE OVCA2"/>
    <property type="match status" value="1"/>
</dbReference>
<comment type="caution">
    <text evidence="3">The sequence shown here is derived from an EMBL/GenBank/DDBJ whole genome shotgun (WGS) entry which is preliminary data.</text>
</comment>
<dbReference type="EMBL" id="JAMWBK010000002">
    <property type="protein sequence ID" value="KAJ8907948.1"/>
    <property type="molecule type" value="Genomic_DNA"/>
</dbReference>
<dbReference type="InterPro" id="IPR050593">
    <property type="entry name" value="LovG"/>
</dbReference>
<dbReference type="InterPro" id="IPR005645">
    <property type="entry name" value="FSH-like_dom"/>
</dbReference>
<dbReference type="Gene3D" id="3.40.50.1820">
    <property type="entry name" value="alpha/beta hydrolase"/>
    <property type="match status" value="1"/>
</dbReference>
<dbReference type="Proteomes" id="UP001157974">
    <property type="component" value="Unassembled WGS sequence"/>
</dbReference>
<organism evidence="3 4">
    <name type="scientific">Rhodosorus marinus</name>
    <dbReference type="NCBI Taxonomy" id="101924"/>
    <lineage>
        <taxon>Eukaryota</taxon>
        <taxon>Rhodophyta</taxon>
        <taxon>Stylonematophyceae</taxon>
        <taxon>Stylonematales</taxon>
        <taxon>Stylonemataceae</taxon>
        <taxon>Rhodosorus</taxon>
    </lineage>
</organism>
<evidence type="ECO:0000256" key="1">
    <source>
        <dbReference type="ARBA" id="ARBA00022801"/>
    </source>
</evidence>
<evidence type="ECO:0000313" key="4">
    <source>
        <dbReference type="Proteomes" id="UP001157974"/>
    </source>
</evidence>
<keyword evidence="1" id="KW-0378">Hydrolase</keyword>
<reference evidence="3 4" key="1">
    <citation type="journal article" date="2023" name="Nat. Commun.">
        <title>Origin of minicircular mitochondrial genomes in red algae.</title>
        <authorList>
            <person name="Lee Y."/>
            <person name="Cho C.H."/>
            <person name="Lee Y.M."/>
            <person name="Park S.I."/>
            <person name="Yang J.H."/>
            <person name="West J.A."/>
            <person name="Bhattacharya D."/>
            <person name="Yoon H.S."/>
        </authorList>
    </citation>
    <scope>NUCLEOTIDE SEQUENCE [LARGE SCALE GENOMIC DNA]</scope>
    <source>
        <strain evidence="3 4">CCMP1338</strain>
        <tissue evidence="3">Whole cell</tissue>
    </source>
</reference>
<protein>
    <recommendedName>
        <fullName evidence="2">Serine hydrolase domain-containing protein</fullName>
    </recommendedName>
</protein>
<dbReference type="GO" id="GO:0005737">
    <property type="term" value="C:cytoplasm"/>
    <property type="evidence" value="ECO:0007669"/>
    <property type="project" value="TreeGrafter"/>
</dbReference>
<proteinExistence type="predicted"/>
<keyword evidence="4" id="KW-1185">Reference proteome</keyword>
<gene>
    <name evidence="3" type="ORF">NDN08_008051</name>
</gene>
<name>A0AAV8V243_9RHOD</name>
<evidence type="ECO:0000259" key="2">
    <source>
        <dbReference type="Pfam" id="PF03959"/>
    </source>
</evidence>
<dbReference type="SUPFAM" id="SSF53474">
    <property type="entry name" value="alpha/beta-Hydrolases"/>
    <property type="match status" value="1"/>
</dbReference>
<evidence type="ECO:0000313" key="3">
    <source>
        <dbReference type="EMBL" id="KAJ8907948.1"/>
    </source>
</evidence>
<dbReference type="AlphaFoldDB" id="A0AAV8V243"/>
<accession>A0AAV8V243</accession>
<sequence length="217" mass="24014">MTGKLKILGLHGHSQDAEVFRRKTGGLRGAVKGIAEFEFLSAPHKVERGEDADEVGYSWYRYNSGMETLTISLRQSLDEINSFFKAKGPFDGVFAFSQGSSLAILLAALQREHDTPLAKALRDAMPEVSFKFIAVFAGFLPRDEPFRSLVTESSPSVNSFHCYGEKDQIITKEMSQDAAHVFKERTVEIHSGGHFVPSSSGIRKAFKAFVQSQVHPS</sequence>
<dbReference type="InterPro" id="IPR029058">
    <property type="entry name" value="AB_hydrolase_fold"/>
</dbReference>
<dbReference type="Pfam" id="PF03959">
    <property type="entry name" value="FSH1"/>
    <property type="match status" value="1"/>
</dbReference>
<dbReference type="PANTHER" id="PTHR48070:SF6">
    <property type="entry name" value="ESTERASE OVCA2"/>
    <property type="match status" value="1"/>
</dbReference>
<dbReference type="GO" id="GO:0005634">
    <property type="term" value="C:nucleus"/>
    <property type="evidence" value="ECO:0007669"/>
    <property type="project" value="TreeGrafter"/>
</dbReference>
<feature type="domain" description="Serine hydrolase" evidence="2">
    <location>
        <begin position="1"/>
        <end position="204"/>
    </location>
</feature>
<dbReference type="GO" id="GO:0016787">
    <property type="term" value="F:hydrolase activity"/>
    <property type="evidence" value="ECO:0007669"/>
    <property type="project" value="UniProtKB-KW"/>
</dbReference>